<dbReference type="FunFam" id="3.20.10.10:FF:000002">
    <property type="entry name" value="D-alanine aminotransferase"/>
    <property type="match status" value="1"/>
</dbReference>
<dbReference type="InterPro" id="IPR036038">
    <property type="entry name" value="Aminotransferase-like"/>
</dbReference>
<dbReference type="NCBIfam" id="TIGR01121">
    <property type="entry name" value="D_amino_aminoT"/>
    <property type="match status" value="1"/>
</dbReference>
<protein>
    <recommendedName>
        <fullName evidence="5 12">D-alanine aminotransferase</fullName>
        <ecNumber evidence="4 12">2.6.1.21</ecNumber>
    </recommendedName>
</protein>
<dbReference type="OrthoDB" id="9805628at2"/>
<comment type="catalytic activity">
    <reaction evidence="9 12">
        <text>D-alanine + 2-oxoglutarate = D-glutamate + pyruvate</text>
        <dbReference type="Rhea" id="RHEA:15869"/>
        <dbReference type="ChEBI" id="CHEBI:15361"/>
        <dbReference type="ChEBI" id="CHEBI:16810"/>
        <dbReference type="ChEBI" id="CHEBI:29986"/>
        <dbReference type="ChEBI" id="CHEBI:57416"/>
        <dbReference type="EC" id="2.6.1.21"/>
    </reaction>
</comment>
<dbReference type="GO" id="GO:0047810">
    <property type="term" value="F:D-alanine-2-oxoglutarate aminotransferase activity"/>
    <property type="evidence" value="ECO:0007669"/>
    <property type="project" value="UniProtKB-EC"/>
</dbReference>
<dbReference type="SUPFAM" id="SSF56752">
    <property type="entry name" value="D-aminoacid aminotransferase-like PLP-dependent enzymes"/>
    <property type="match status" value="1"/>
</dbReference>
<dbReference type="GO" id="GO:0046394">
    <property type="term" value="P:carboxylic acid biosynthetic process"/>
    <property type="evidence" value="ECO:0007669"/>
    <property type="project" value="UniProtKB-ARBA"/>
</dbReference>
<dbReference type="GO" id="GO:0005829">
    <property type="term" value="C:cytosol"/>
    <property type="evidence" value="ECO:0007669"/>
    <property type="project" value="TreeGrafter"/>
</dbReference>
<evidence type="ECO:0000256" key="2">
    <source>
        <dbReference type="ARBA" id="ARBA00009320"/>
    </source>
</evidence>
<proteinExistence type="inferred from homology"/>
<dbReference type="InterPro" id="IPR043131">
    <property type="entry name" value="BCAT-like_N"/>
</dbReference>
<evidence type="ECO:0000313" key="13">
    <source>
        <dbReference type="EMBL" id="OAT85769.1"/>
    </source>
</evidence>
<dbReference type="Proteomes" id="UP000078532">
    <property type="component" value="Unassembled WGS sequence"/>
</dbReference>
<dbReference type="Pfam" id="PF01063">
    <property type="entry name" value="Aminotran_4"/>
    <property type="match status" value="1"/>
</dbReference>
<dbReference type="Gene3D" id="3.20.10.10">
    <property type="entry name" value="D-amino Acid Aminotransferase, subunit A, domain 2"/>
    <property type="match status" value="1"/>
</dbReference>
<dbReference type="PANTHER" id="PTHR42743:SF10">
    <property type="entry name" value="D-ALANINE AMINOTRANSFERASE"/>
    <property type="match status" value="1"/>
</dbReference>
<dbReference type="GO" id="GO:0008652">
    <property type="term" value="P:amino acid biosynthetic process"/>
    <property type="evidence" value="ECO:0007669"/>
    <property type="project" value="UniProtKB-ARBA"/>
</dbReference>
<dbReference type="PROSITE" id="PS00770">
    <property type="entry name" value="AA_TRANSFER_CLASS_4"/>
    <property type="match status" value="1"/>
</dbReference>
<keyword evidence="8 11" id="KW-0663">Pyridoxal phosphate</keyword>
<keyword evidence="14" id="KW-1185">Reference proteome</keyword>
<sequence length="289" mass="32083">MPVPRLCYFNGSVMPVEKASVNIEDRGYQFGDGVYEVIRVYHGKPFAMRRHLMRLSRSLKAIRMDFPDLEQSLHKVAEQLIRDGKIEHGYVYLQVTRGAAPRDHLFPLAPLPPVLSATITPCPLRTPEQFEQGGKAVILSDDRWLHCNIKSLNLLPNVLAKDEARRRGADEAVLARDLHTVTEGASSNVFIVRDGIVFTHPDGPLILPGITKEIVLEIAGELNITVCQQPFTVGQLRQADEVFITDTIHEVHPIVAMDGIKIGDGAAGPVARALQNAFTEYWHDTIAGE</sequence>
<comment type="caution">
    <text evidence="13">The sequence shown here is derived from an EMBL/GenBank/DDBJ whole genome shotgun (WGS) entry which is preliminary data.</text>
</comment>
<keyword evidence="7" id="KW-0808">Transferase</keyword>
<dbReference type="STRING" id="1838280.A6M21_04545"/>
<comment type="cofactor">
    <cofactor evidence="1 11">
        <name>pyridoxal 5'-phosphate</name>
        <dbReference type="ChEBI" id="CHEBI:597326"/>
    </cofactor>
</comment>
<dbReference type="InterPro" id="IPR018300">
    <property type="entry name" value="Aminotrans_IV_CS"/>
</dbReference>
<dbReference type="GO" id="GO:0030170">
    <property type="term" value="F:pyridoxal phosphate binding"/>
    <property type="evidence" value="ECO:0007669"/>
    <property type="project" value="InterPro"/>
</dbReference>
<keyword evidence="6" id="KW-0032">Aminotransferase</keyword>
<reference evidence="13 14" key="1">
    <citation type="submission" date="2016-04" db="EMBL/GenBank/DDBJ databases">
        <authorList>
            <person name="Evans L.H."/>
            <person name="Alamgir A."/>
            <person name="Owens N."/>
            <person name="Weber N.D."/>
            <person name="Virtaneva K."/>
            <person name="Barbian K."/>
            <person name="Babar A."/>
            <person name="Rosenke K."/>
        </authorList>
    </citation>
    <scope>NUCLEOTIDE SEQUENCE [LARGE SCALE GENOMIC DNA]</scope>
    <source>
        <strain evidence="13 14">LMa1</strain>
    </source>
</reference>
<dbReference type="GO" id="GO:0046416">
    <property type="term" value="P:D-amino acid metabolic process"/>
    <property type="evidence" value="ECO:0007669"/>
    <property type="project" value="InterPro"/>
</dbReference>
<dbReference type="AlphaFoldDB" id="A0A1B7LHK3"/>
<dbReference type="RefSeq" id="WP_066666509.1">
    <property type="nucleotide sequence ID" value="NZ_LYVF01000047.1"/>
</dbReference>
<gene>
    <name evidence="13" type="ORF">A6M21_04545</name>
</gene>
<dbReference type="InterPro" id="IPR050571">
    <property type="entry name" value="Class-IV_PLP-Dep_Aminotrnsfr"/>
</dbReference>
<dbReference type="EMBL" id="LYVF01000047">
    <property type="protein sequence ID" value="OAT85769.1"/>
    <property type="molecule type" value="Genomic_DNA"/>
</dbReference>
<evidence type="ECO:0000256" key="9">
    <source>
        <dbReference type="ARBA" id="ARBA00047911"/>
    </source>
</evidence>
<evidence type="ECO:0000256" key="4">
    <source>
        <dbReference type="ARBA" id="ARBA00012874"/>
    </source>
</evidence>
<evidence type="ECO:0000256" key="3">
    <source>
        <dbReference type="ARBA" id="ARBA00011738"/>
    </source>
</evidence>
<dbReference type="InterPro" id="IPR005784">
    <property type="entry name" value="D_amino_transT"/>
</dbReference>
<evidence type="ECO:0000256" key="5">
    <source>
        <dbReference type="ARBA" id="ARBA00021779"/>
    </source>
</evidence>
<evidence type="ECO:0000256" key="10">
    <source>
        <dbReference type="RuleBase" id="RU004106"/>
    </source>
</evidence>
<evidence type="ECO:0000313" key="14">
    <source>
        <dbReference type="Proteomes" id="UP000078532"/>
    </source>
</evidence>
<evidence type="ECO:0000256" key="1">
    <source>
        <dbReference type="ARBA" id="ARBA00001933"/>
    </source>
</evidence>
<name>A0A1B7LHK3_9FIRM</name>
<evidence type="ECO:0000256" key="12">
    <source>
        <dbReference type="RuleBase" id="RU004520"/>
    </source>
</evidence>
<dbReference type="CDD" id="cd01558">
    <property type="entry name" value="D-AAT_like"/>
    <property type="match status" value="1"/>
</dbReference>
<accession>A0A1B7LHK3</accession>
<comment type="similarity">
    <text evidence="2 10">Belongs to the class-IV pyridoxal-phosphate-dependent aminotransferase family.</text>
</comment>
<dbReference type="InterPro" id="IPR043132">
    <property type="entry name" value="BCAT-like_C"/>
</dbReference>
<dbReference type="InterPro" id="IPR001544">
    <property type="entry name" value="Aminotrans_IV"/>
</dbReference>
<evidence type="ECO:0000256" key="6">
    <source>
        <dbReference type="ARBA" id="ARBA00022576"/>
    </source>
</evidence>
<dbReference type="Gene3D" id="3.30.470.10">
    <property type="match status" value="1"/>
</dbReference>
<comment type="function">
    <text evidence="12">Acts on the D-isomers of alanine, leucine, aspartate, glutamate, aminobutyrate, norvaline and asparagine. The enzyme transfers an amino group from a substrate D-amino acid to the pyridoxal phosphate cofactor to form pyridoxamine and an alpha-keto acid in the first half-reaction.</text>
</comment>
<evidence type="ECO:0000256" key="7">
    <source>
        <dbReference type="ARBA" id="ARBA00022679"/>
    </source>
</evidence>
<organism evidence="13 14">
    <name type="scientific">Desulfotomaculum copahuensis</name>
    <dbReference type="NCBI Taxonomy" id="1838280"/>
    <lineage>
        <taxon>Bacteria</taxon>
        <taxon>Bacillati</taxon>
        <taxon>Bacillota</taxon>
        <taxon>Clostridia</taxon>
        <taxon>Eubacteriales</taxon>
        <taxon>Desulfotomaculaceae</taxon>
        <taxon>Desulfotomaculum</taxon>
    </lineage>
</organism>
<comment type="subunit">
    <text evidence="3">Homodimer.</text>
</comment>
<dbReference type="PANTHER" id="PTHR42743">
    <property type="entry name" value="AMINO-ACID AMINOTRANSFERASE"/>
    <property type="match status" value="1"/>
</dbReference>
<evidence type="ECO:0000256" key="11">
    <source>
        <dbReference type="RuleBase" id="RU004516"/>
    </source>
</evidence>
<dbReference type="EC" id="2.6.1.21" evidence="4 12"/>
<evidence type="ECO:0000256" key="8">
    <source>
        <dbReference type="ARBA" id="ARBA00022898"/>
    </source>
</evidence>